<evidence type="ECO:0000256" key="4">
    <source>
        <dbReference type="PROSITE-ProRule" id="PRU00723"/>
    </source>
</evidence>
<feature type="region of interest" description="Disordered" evidence="5">
    <location>
        <begin position="243"/>
        <end position="266"/>
    </location>
</feature>
<feature type="compositionally biased region" description="Polar residues" evidence="5">
    <location>
        <begin position="92"/>
        <end position="123"/>
    </location>
</feature>
<dbReference type="STRING" id="670386.D3BKF7"/>
<feature type="compositionally biased region" description="Polar residues" evidence="5">
    <location>
        <begin position="11"/>
        <end position="22"/>
    </location>
</feature>
<feature type="compositionally biased region" description="Basic and acidic residues" evidence="5">
    <location>
        <begin position="138"/>
        <end position="153"/>
    </location>
</feature>
<dbReference type="OMA" id="YKQTGQC"/>
<dbReference type="GO" id="GO:0008270">
    <property type="term" value="F:zinc ion binding"/>
    <property type="evidence" value="ECO:0007669"/>
    <property type="project" value="UniProtKB-KW"/>
</dbReference>
<evidence type="ECO:0000256" key="3">
    <source>
        <dbReference type="ARBA" id="ARBA00022833"/>
    </source>
</evidence>
<protein>
    <submittedName>
        <fullName evidence="7">RING zinc finger-containing protein</fullName>
    </submittedName>
</protein>
<dbReference type="SUPFAM" id="SSF90229">
    <property type="entry name" value="CCCH zinc finger"/>
    <property type="match status" value="1"/>
</dbReference>
<dbReference type="GO" id="GO:0005684">
    <property type="term" value="C:U2-type spliceosomal complex"/>
    <property type="evidence" value="ECO:0007669"/>
    <property type="project" value="TreeGrafter"/>
</dbReference>
<organism evidence="7 8">
    <name type="scientific">Heterostelium pallidum (strain ATCC 26659 / Pp 5 / PN500)</name>
    <name type="common">Cellular slime mold</name>
    <name type="synonym">Polysphondylium pallidum</name>
    <dbReference type="NCBI Taxonomy" id="670386"/>
    <lineage>
        <taxon>Eukaryota</taxon>
        <taxon>Amoebozoa</taxon>
        <taxon>Evosea</taxon>
        <taxon>Eumycetozoa</taxon>
        <taxon>Dictyostelia</taxon>
        <taxon>Acytosteliales</taxon>
        <taxon>Acytosteliaceae</taxon>
        <taxon>Heterostelium</taxon>
    </lineage>
</organism>
<dbReference type="FunCoup" id="D3BKF7">
    <property type="interactions" value="130"/>
</dbReference>
<feature type="compositionally biased region" description="Basic residues" evidence="5">
    <location>
        <begin position="26"/>
        <end position="37"/>
    </location>
</feature>
<dbReference type="SMART" id="SM00356">
    <property type="entry name" value="ZnF_C3H1"/>
    <property type="match status" value="1"/>
</dbReference>
<dbReference type="PANTHER" id="PTHR12930:SF0">
    <property type="entry name" value="RING FINGER PROTEIN 113B"/>
    <property type="match status" value="1"/>
</dbReference>
<dbReference type="Gene3D" id="4.10.1000.10">
    <property type="entry name" value="Zinc finger, CCCH-type"/>
    <property type="match status" value="1"/>
</dbReference>
<feature type="domain" description="C3H1-type" evidence="6">
    <location>
        <begin position="202"/>
        <end position="230"/>
    </location>
</feature>
<sequence>MTDIEKDNNDSNDNNVGTTTTEPKVIFKRQQKNRNIRKRDISSTILQDNNSNSETSEESTTKENDIDTTSSSSAAAQDNNDNDNGQEEGGSTSITTKKQKVVVNQYTTKNVTKTDHSYSTTGSAKPMMSEADSSATLIEREDNIPENTDKESINNDDGIYRGMKSYNNYIEKKSDLTYKGAGVKAGPIKITTSNYKTSVRFDYQPDVCKDYKQTGQCSFGDTCKFLHDRSDYKAGWQVEREYEAEQKQKKKDKESEKERGFKDTEEEELPFACFICRKPFENPVMTK</sequence>
<feature type="compositionally biased region" description="Basic and acidic residues" evidence="5">
    <location>
        <begin position="243"/>
        <end position="263"/>
    </location>
</feature>
<dbReference type="GO" id="GO:0034247">
    <property type="term" value="P:snoRNA splicing"/>
    <property type="evidence" value="ECO:0007669"/>
    <property type="project" value="TreeGrafter"/>
</dbReference>
<feature type="zinc finger region" description="C3H1-type" evidence="4">
    <location>
        <begin position="202"/>
        <end position="230"/>
    </location>
</feature>
<dbReference type="AlphaFoldDB" id="D3BKF7"/>
<evidence type="ECO:0000256" key="1">
    <source>
        <dbReference type="ARBA" id="ARBA00022723"/>
    </source>
</evidence>
<dbReference type="Proteomes" id="UP000001396">
    <property type="component" value="Unassembled WGS sequence"/>
</dbReference>
<dbReference type="RefSeq" id="XP_020430512.1">
    <property type="nucleotide sequence ID" value="XM_020579837.1"/>
</dbReference>
<evidence type="ECO:0000259" key="6">
    <source>
        <dbReference type="PROSITE" id="PS50103"/>
    </source>
</evidence>
<keyword evidence="8" id="KW-1185">Reference proteome</keyword>
<dbReference type="Pfam" id="PF00642">
    <property type="entry name" value="zf-CCCH"/>
    <property type="match status" value="1"/>
</dbReference>
<dbReference type="InterPro" id="IPR036855">
    <property type="entry name" value="Znf_CCCH_sf"/>
</dbReference>
<reference evidence="7 8" key="1">
    <citation type="journal article" date="2011" name="Genome Res.">
        <title>Phylogeny-wide analysis of social amoeba genomes highlights ancient origins for complex intercellular communication.</title>
        <authorList>
            <person name="Heidel A.J."/>
            <person name="Lawal H.M."/>
            <person name="Felder M."/>
            <person name="Schilde C."/>
            <person name="Helps N.R."/>
            <person name="Tunggal B."/>
            <person name="Rivero F."/>
            <person name="John U."/>
            <person name="Schleicher M."/>
            <person name="Eichinger L."/>
            <person name="Platzer M."/>
            <person name="Noegel A.A."/>
            <person name="Schaap P."/>
            <person name="Gloeckner G."/>
        </authorList>
    </citation>
    <scope>NUCLEOTIDE SEQUENCE [LARGE SCALE GENOMIC DNA]</scope>
    <source>
        <strain evidence="8">ATCC 26659 / Pp 5 / PN500</strain>
    </source>
</reference>
<keyword evidence="2 4" id="KW-0863">Zinc-finger</keyword>
<evidence type="ECO:0000256" key="5">
    <source>
        <dbReference type="SAM" id="MobiDB-lite"/>
    </source>
</evidence>
<proteinExistence type="predicted"/>
<comment type="caution">
    <text evidence="7">The sequence shown here is derived from an EMBL/GenBank/DDBJ whole genome shotgun (WGS) entry which is preliminary data.</text>
</comment>
<dbReference type="EMBL" id="ADBJ01000038">
    <property type="protein sequence ID" value="EFA78387.1"/>
    <property type="molecule type" value="Genomic_DNA"/>
</dbReference>
<keyword evidence="3 4" id="KW-0862">Zinc</keyword>
<name>D3BKF7_HETP5</name>
<dbReference type="InterPro" id="IPR039971">
    <property type="entry name" value="CWC24-like"/>
</dbReference>
<evidence type="ECO:0000313" key="7">
    <source>
        <dbReference type="EMBL" id="EFA78387.1"/>
    </source>
</evidence>
<accession>D3BKF7</accession>
<gene>
    <name evidence="7" type="primary">rnf113</name>
    <name evidence="7" type="ORF">PPL_09038</name>
</gene>
<evidence type="ECO:0000256" key="2">
    <source>
        <dbReference type="ARBA" id="ARBA00022771"/>
    </source>
</evidence>
<dbReference type="InterPro" id="IPR000571">
    <property type="entry name" value="Znf_CCCH"/>
</dbReference>
<feature type="compositionally biased region" description="Low complexity" evidence="5">
    <location>
        <begin position="67"/>
        <end position="79"/>
    </location>
</feature>
<feature type="region of interest" description="Disordered" evidence="5">
    <location>
        <begin position="1"/>
        <end position="156"/>
    </location>
</feature>
<dbReference type="InParanoid" id="D3BKF7"/>
<dbReference type="PROSITE" id="PS50103">
    <property type="entry name" value="ZF_C3H1"/>
    <property type="match status" value="1"/>
</dbReference>
<evidence type="ECO:0000313" key="8">
    <source>
        <dbReference type="Proteomes" id="UP000001396"/>
    </source>
</evidence>
<keyword evidence="1 4" id="KW-0479">Metal-binding</keyword>
<dbReference type="GeneID" id="31364514"/>
<dbReference type="PANTHER" id="PTHR12930">
    <property type="entry name" value="ZINC FINGER PROTEIN 183"/>
    <property type="match status" value="1"/>
</dbReference>